<organism evidence="1 2">
    <name type="scientific">Priestia megaterium Q3</name>
    <dbReference type="NCBI Taxonomy" id="1452722"/>
    <lineage>
        <taxon>Bacteria</taxon>
        <taxon>Bacillati</taxon>
        <taxon>Bacillota</taxon>
        <taxon>Bacilli</taxon>
        <taxon>Bacillales</taxon>
        <taxon>Bacillaceae</taxon>
        <taxon>Priestia</taxon>
    </lineage>
</organism>
<reference evidence="1 2" key="1">
    <citation type="submission" date="2015-01" db="EMBL/GenBank/DDBJ databases">
        <title>Genome sequence of bacillus megaterium Q3.</title>
        <authorList>
            <person name="Wang Y."/>
            <person name="Luo K."/>
            <person name="Bai L."/>
            <person name="Luo F."/>
        </authorList>
    </citation>
    <scope>NUCLEOTIDE SEQUENCE [LARGE SCALE GENOMIC DNA]</scope>
    <source>
        <strain evidence="1 2">Q3</strain>
    </source>
</reference>
<protein>
    <submittedName>
        <fullName evidence="1">Uncharacterized protein</fullName>
    </submittedName>
</protein>
<dbReference type="EMBL" id="CP010586">
    <property type="protein sequence ID" value="AKP78613.1"/>
    <property type="molecule type" value="Genomic_DNA"/>
</dbReference>
<sequence length="70" mass="8219">MDNNIISNIKLSDSVRWLERGKRNSLISLKLHLSSQYGEVFTQYEELQQQKACIVERIKSNESLRFCDTN</sequence>
<evidence type="ECO:0000313" key="1">
    <source>
        <dbReference type="EMBL" id="AKP78613.1"/>
    </source>
</evidence>
<proteinExistence type="predicted"/>
<dbReference type="RefSeq" id="WP_049165884.1">
    <property type="nucleotide sequence ID" value="NZ_CP010586.1"/>
</dbReference>
<name>A0A806U8S9_PRIMG</name>
<accession>A0A806U8S9</accession>
<gene>
    <name evidence="1" type="ORF">AS52_03652</name>
</gene>
<evidence type="ECO:0000313" key="2">
    <source>
        <dbReference type="Proteomes" id="UP000036410"/>
    </source>
</evidence>
<dbReference type="Proteomes" id="UP000036410">
    <property type="component" value="Chromosome"/>
</dbReference>
<dbReference type="AlphaFoldDB" id="A0A806U8S9"/>